<evidence type="ECO:0000256" key="1">
    <source>
        <dbReference type="SAM" id="MobiDB-lite"/>
    </source>
</evidence>
<proteinExistence type="predicted"/>
<name>A0ABU6QM28_9FABA</name>
<dbReference type="Proteomes" id="UP001341840">
    <property type="component" value="Unassembled WGS sequence"/>
</dbReference>
<accession>A0ABU6QM28</accession>
<organism evidence="2 3">
    <name type="scientific">Stylosanthes scabra</name>
    <dbReference type="NCBI Taxonomy" id="79078"/>
    <lineage>
        <taxon>Eukaryota</taxon>
        <taxon>Viridiplantae</taxon>
        <taxon>Streptophyta</taxon>
        <taxon>Embryophyta</taxon>
        <taxon>Tracheophyta</taxon>
        <taxon>Spermatophyta</taxon>
        <taxon>Magnoliopsida</taxon>
        <taxon>eudicotyledons</taxon>
        <taxon>Gunneridae</taxon>
        <taxon>Pentapetalae</taxon>
        <taxon>rosids</taxon>
        <taxon>fabids</taxon>
        <taxon>Fabales</taxon>
        <taxon>Fabaceae</taxon>
        <taxon>Papilionoideae</taxon>
        <taxon>50 kb inversion clade</taxon>
        <taxon>dalbergioids sensu lato</taxon>
        <taxon>Dalbergieae</taxon>
        <taxon>Pterocarpus clade</taxon>
        <taxon>Stylosanthes</taxon>
    </lineage>
</organism>
<reference evidence="2 3" key="1">
    <citation type="journal article" date="2023" name="Plants (Basel)">
        <title>Bridging the Gap: Combining Genomics and Transcriptomics Approaches to Understand Stylosanthes scabra, an Orphan Legume from the Brazilian Caatinga.</title>
        <authorList>
            <person name="Ferreira-Neto J.R.C."/>
            <person name="da Silva M.D."/>
            <person name="Binneck E."/>
            <person name="de Melo N.F."/>
            <person name="da Silva R.H."/>
            <person name="de Melo A.L.T.M."/>
            <person name="Pandolfi V."/>
            <person name="Bustamante F.O."/>
            <person name="Brasileiro-Vidal A.C."/>
            <person name="Benko-Iseppon A.M."/>
        </authorList>
    </citation>
    <scope>NUCLEOTIDE SEQUENCE [LARGE SCALE GENOMIC DNA]</scope>
    <source>
        <tissue evidence="2">Leaves</tissue>
    </source>
</reference>
<evidence type="ECO:0000313" key="3">
    <source>
        <dbReference type="Proteomes" id="UP001341840"/>
    </source>
</evidence>
<comment type="caution">
    <text evidence="2">The sequence shown here is derived from an EMBL/GenBank/DDBJ whole genome shotgun (WGS) entry which is preliminary data.</text>
</comment>
<gene>
    <name evidence="2" type="ORF">PIB30_067317</name>
</gene>
<evidence type="ECO:0008006" key="4">
    <source>
        <dbReference type="Google" id="ProtNLM"/>
    </source>
</evidence>
<protein>
    <recommendedName>
        <fullName evidence="4">Zinc finger GRF-type domain-containing protein</fullName>
    </recommendedName>
</protein>
<sequence>MDVGDRNSHGGESWATTIGSGESSVGGTSKKMKKKFVAPICSWGDYAILFPSTTSTNPKRFFFGCQHFKRGGGNCKYSVWLDEYVACFHDNERGNSTEIVEPLKRIEERMSELEKLMLGDAQKVSHDVGVTKIRGLLLFMSRFMLAILWNAMFNSSK</sequence>
<evidence type="ECO:0000313" key="2">
    <source>
        <dbReference type="EMBL" id="MED6113041.1"/>
    </source>
</evidence>
<dbReference type="EMBL" id="JASCZI010000701">
    <property type="protein sequence ID" value="MED6113041.1"/>
    <property type="molecule type" value="Genomic_DNA"/>
</dbReference>
<keyword evidence="3" id="KW-1185">Reference proteome</keyword>
<feature type="compositionally biased region" description="Polar residues" evidence="1">
    <location>
        <begin position="14"/>
        <end position="27"/>
    </location>
</feature>
<feature type="region of interest" description="Disordered" evidence="1">
    <location>
        <begin position="1"/>
        <end position="28"/>
    </location>
</feature>